<dbReference type="Proteomes" id="UP001595748">
    <property type="component" value="Unassembled WGS sequence"/>
</dbReference>
<comment type="caution">
    <text evidence="1">The sequence shown here is derived from an EMBL/GenBank/DDBJ whole genome shotgun (WGS) entry which is preliminary data.</text>
</comment>
<dbReference type="Gene3D" id="2.50.20.10">
    <property type="entry name" value="Lipoprotein localisation LolA/LolB/LppX"/>
    <property type="match status" value="1"/>
</dbReference>
<dbReference type="EMBL" id="JBHRZF010000167">
    <property type="protein sequence ID" value="MFC3861920.1"/>
    <property type="molecule type" value="Genomic_DNA"/>
</dbReference>
<gene>
    <name evidence="1" type="ORF">ACFOPQ_14220</name>
</gene>
<organism evidence="1 2">
    <name type="scientific">Deinococcus antarcticus</name>
    <dbReference type="NCBI Taxonomy" id="1298767"/>
    <lineage>
        <taxon>Bacteria</taxon>
        <taxon>Thermotogati</taxon>
        <taxon>Deinococcota</taxon>
        <taxon>Deinococci</taxon>
        <taxon>Deinococcales</taxon>
        <taxon>Deinococcaceae</taxon>
        <taxon>Deinococcus</taxon>
    </lineage>
</organism>
<keyword evidence="2" id="KW-1185">Reference proteome</keyword>
<proteinExistence type="predicted"/>
<sequence length="251" mass="26682">MPSASASDADDLLSALHRARAWEARGQVQVTVLFPPRDVPTKMTGKLPVLPLRPGAVVKAFKVVKAGPDTLAGRAVTRFELMPLNAGAARWRLWVDDVWNVPLGFEERGADGSLARQALFQKVNAKLVQVRPGSLTIPDGLRGAVRAALPGLRFPAGFTPVAAVQKDRRVEVTLSDGLNTLALVLAPRNVKAAPGVASRKVGGRFVWLVGNMPQDDLKKAIAGITEVNEAGLGHLLGTFVGTFPGHFVSNP</sequence>
<reference evidence="2" key="1">
    <citation type="journal article" date="2019" name="Int. J. Syst. Evol. Microbiol.">
        <title>The Global Catalogue of Microorganisms (GCM) 10K type strain sequencing project: providing services to taxonomists for standard genome sequencing and annotation.</title>
        <authorList>
            <consortium name="The Broad Institute Genomics Platform"/>
            <consortium name="The Broad Institute Genome Sequencing Center for Infectious Disease"/>
            <person name="Wu L."/>
            <person name="Ma J."/>
        </authorList>
    </citation>
    <scope>NUCLEOTIDE SEQUENCE [LARGE SCALE GENOMIC DNA]</scope>
    <source>
        <strain evidence="2">CCTCC AB 2013263</strain>
    </source>
</reference>
<evidence type="ECO:0000313" key="2">
    <source>
        <dbReference type="Proteomes" id="UP001595748"/>
    </source>
</evidence>
<name>A0ABV8A9Y5_9DEIO</name>
<evidence type="ECO:0000313" key="1">
    <source>
        <dbReference type="EMBL" id="MFC3861920.1"/>
    </source>
</evidence>
<dbReference type="RefSeq" id="WP_380079290.1">
    <property type="nucleotide sequence ID" value="NZ_JBHRZF010000167.1"/>
</dbReference>
<protein>
    <submittedName>
        <fullName evidence="1">Transcriptional regulator</fullName>
    </submittedName>
</protein>
<accession>A0ABV8A9Y5</accession>